<sequence>EGAPELAGDDAALLRHGAARWPAAPGRRRRAGGPLHRRQVLLLQGLRHRRPGEPPQAWVRLPFALRLVHMQLIQNFR</sequence>
<evidence type="ECO:0000313" key="2">
    <source>
        <dbReference type="Proteomes" id="UP000015105"/>
    </source>
</evidence>
<evidence type="ECO:0000313" key="1">
    <source>
        <dbReference type="EnsemblPlants" id="AET4Gv20083100.12"/>
    </source>
</evidence>
<keyword evidence="2" id="KW-1185">Reference proteome</keyword>
<dbReference type="AlphaFoldDB" id="A0A453H6K4"/>
<protein>
    <submittedName>
        <fullName evidence="1">Uncharacterized protein</fullName>
    </submittedName>
</protein>
<dbReference type="Gramene" id="AET4Gv20083100.12">
    <property type="protein sequence ID" value="AET4Gv20083100.12"/>
    <property type="gene ID" value="AET4Gv20083100"/>
</dbReference>
<reference evidence="1" key="5">
    <citation type="journal article" date="2021" name="G3 (Bethesda)">
        <title>Aegilops tauschii genome assembly Aet v5.0 features greater sequence contiguity and improved annotation.</title>
        <authorList>
            <person name="Wang L."/>
            <person name="Zhu T."/>
            <person name="Rodriguez J.C."/>
            <person name="Deal K.R."/>
            <person name="Dubcovsky J."/>
            <person name="McGuire P.E."/>
            <person name="Lux T."/>
            <person name="Spannagl M."/>
            <person name="Mayer K.F.X."/>
            <person name="Baldrich P."/>
            <person name="Meyers B.C."/>
            <person name="Huo N."/>
            <person name="Gu Y.Q."/>
            <person name="Zhou H."/>
            <person name="Devos K.M."/>
            <person name="Bennetzen J.L."/>
            <person name="Unver T."/>
            <person name="Budak H."/>
            <person name="Gulick P.J."/>
            <person name="Galiba G."/>
            <person name="Kalapos B."/>
            <person name="Nelson D.R."/>
            <person name="Li P."/>
            <person name="You F.M."/>
            <person name="Luo M.C."/>
            <person name="Dvorak J."/>
        </authorList>
    </citation>
    <scope>NUCLEOTIDE SEQUENCE [LARGE SCALE GENOMIC DNA]</scope>
    <source>
        <strain evidence="1">cv. AL8/78</strain>
    </source>
</reference>
<reference evidence="1" key="4">
    <citation type="submission" date="2019-03" db="UniProtKB">
        <authorList>
            <consortium name="EnsemblPlants"/>
        </authorList>
    </citation>
    <scope>IDENTIFICATION</scope>
</reference>
<reference evidence="1" key="3">
    <citation type="journal article" date="2017" name="Nature">
        <title>Genome sequence of the progenitor of the wheat D genome Aegilops tauschii.</title>
        <authorList>
            <person name="Luo M.C."/>
            <person name="Gu Y.Q."/>
            <person name="Puiu D."/>
            <person name="Wang H."/>
            <person name="Twardziok S.O."/>
            <person name="Deal K.R."/>
            <person name="Huo N."/>
            <person name="Zhu T."/>
            <person name="Wang L."/>
            <person name="Wang Y."/>
            <person name="McGuire P.E."/>
            <person name="Liu S."/>
            <person name="Long H."/>
            <person name="Ramasamy R.K."/>
            <person name="Rodriguez J.C."/>
            <person name="Van S.L."/>
            <person name="Yuan L."/>
            <person name="Wang Z."/>
            <person name="Xia Z."/>
            <person name="Xiao L."/>
            <person name="Anderson O.D."/>
            <person name="Ouyang S."/>
            <person name="Liang Y."/>
            <person name="Zimin A.V."/>
            <person name="Pertea G."/>
            <person name="Qi P."/>
            <person name="Bennetzen J.L."/>
            <person name="Dai X."/>
            <person name="Dawson M.W."/>
            <person name="Muller H.G."/>
            <person name="Kugler K."/>
            <person name="Rivarola-Duarte L."/>
            <person name="Spannagl M."/>
            <person name="Mayer K.F.X."/>
            <person name="Lu F.H."/>
            <person name="Bevan M.W."/>
            <person name="Leroy P."/>
            <person name="Li P."/>
            <person name="You F.M."/>
            <person name="Sun Q."/>
            <person name="Liu Z."/>
            <person name="Lyons E."/>
            <person name="Wicker T."/>
            <person name="Salzberg S.L."/>
            <person name="Devos K.M."/>
            <person name="Dvorak J."/>
        </authorList>
    </citation>
    <scope>NUCLEOTIDE SEQUENCE [LARGE SCALE GENOMIC DNA]</scope>
    <source>
        <strain evidence="1">cv. AL8/78</strain>
    </source>
</reference>
<organism evidence="1 2">
    <name type="scientific">Aegilops tauschii subsp. strangulata</name>
    <name type="common">Goatgrass</name>
    <dbReference type="NCBI Taxonomy" id="200361"/>
    <lineage>
        <taxon>Eukaryota</taxon>
        <taxon>Viridiplantae</taxon>
        <taxon>Streptophyta</taxon>
        <taxon>Embryophyta</taxon>
        <taxon>Tracheophyta</taxon>
        <taxon>Spermatophyta</taxon>
        <taxon>Magnoliopsida</taxon>
        <taxon>Liliopsida</taxon>
        <taxon>Poales</taxon>
        <taxon>Poaceae</taxon>
        <taxon>BOP clade</taxon>
        <taxon>Pooideae</taxon>
        <taxon>Triticodae</taxon>
        <taxon>Triticeae</taxon>
        <taxon>Triticinae</taxon>
        <taxon>Aegilops</taxon>
    </lineage>
</organism>
<reference evidence="2" key="1">
    <citation type="journal article" date="2014" name="Science">
        <title>Ancient hybridizations among the ancestral genomes of bread wheat.</title>
        <authorList>
            <consortium name="International Wheat Genome Sequencing Consortium,"/>
            <person name="Marcussen T."/>
            <person name="Sandve S.R."/>
            <person name="Heier L."/>
            <person name="Spannagl M."/>
            <person name="Pfeifer M."/>
            <person name="Jakobsen K.S."/>
            <person name="Wulff B.B."/>
            <person name="Steuernagel B."/>
            <person name="Mayer K.F."/>
            <person name="Olsen O.A."/>
        </authorList>
    </citation>
    <scope>NUCLEOTIDE SEQUENCE [LARGE SCALE GENOMIC DNA]</scope>
    <source>
        <strain evidence="2">cv. AL8/78</strain>
    </source>
</reference>
<accession>A0A453H6K4</accession>
<proteinExistence type="predicted"/>
<dbReference type="EnsemblPlants" id="AET4Gv20083100.12">
    <property type="protein sequence ID" value="AET4Gv20083100.12"/>
    <property type="gene ID" value="AET4Gv20083100"/>
</dbReference>
<reference evidence="2" key="2">
    <citation type="journal article" date="2017" name="Nat. Plants">
        <title>The Aegilops tauschii genome reveals multiple impacts of transposons.</title>
        <authorList>
            <person name="Zhao G."/>
            <person name="Zou C."/>
            <person name="Li K."/>
            <person name="Wang K."/>
            <person name="Li T."/>
            <person name="Gao L."/>
            <person name="Zhang X."/>
            <person name="Wang H."/>
            <person name="Yang Z."/>
            <person name="Liu X."/>
            <person name="Jiang W."/>
            <person name="Mao L."/>
            <person name="Kong X."/>
            <person name="Jiao Y."/>
            <person name="Jia J."/>
        </authorList>
    </citation>
    <scope>NUCLEOTIDE SEQUENCE [LARGE SCALE GENOMIC DNA]</scope>
    <source>
        <strain evidence="2">cv. AL8/78</strain>
    </source>
</reference>
<dbReference type="Proteomes" id="UP000015105">
    <property type="component" value="Chromosome 4D"/>
</dbReference>
<name>A0A453H6K4_AEGTS</name>